<dbReference type="InterPro" id="IPR025580">
    <property type="entry name" value="Gp46"/>
</dbReference>
<evidence type="ECO:0000313" key="3">
    <source>
        <dbReference type="Proteomes" id="UP000444960"/>
    </source>
</evidence>
<feature type="region of interest" description="Disordered" evidence="1">
    <location>
        <begin position="1"/>
        <end position="80"/>
    </location>
</feature>
<reference evidence="3" key="1">
    <citation type="submission" date="2019-06" db="EMBL/GenBank/DDBJ databases">
        <title>Gordonia isolated from sludge of a wastewater treatment plant.</title>
        <authorList>
            <person name="Tamura T."/>
            <person name="Aoyama K."/>
            <person name="Kang Y."/>
            <person name="Saito S."/>
            <person name="Akiyama N."/>
            <person name="Yazawa K."/>
            <person name="Gonoi T."/>
            <person name="Mikami Y."/>
        </authorList>
    </citation>
    <scope>NUCLEOTIDE SEQUENCE [LARGE SCALE GENOMIC DNA]</scope>
    <source>
        <strain evidence="3">NBRC 107696</strain>
    </source>
</reference>
<feature type="compositionally biased region" description="Basic and acidic residues" evidence="1">
    <location>
        <begin position="164"/>
        <end position="174"/>
    </location>
</feature>
<evidence type="ECO:0000256" key="1">
    <source>
        <dbReference type="SAM" id="MobiDB-lite"/>
    </source>
</evidence>
<gene>
    <name evidence="2" type="ORF">nbrc107696_06360</name>
</gene>
<evidence type="ECO:0008006" key="4">
    <source>
        <dbReference type="Google" id="ProtNLM"/>
    </source>
</evidence>
<comment type="caution">
    <text evidence="2">The sequence shown here is derived from an EMBL/GenBank/DDBJ whole genome shotgun (WGS) entry which is preliminary data.</text>
</comment>
<protein>
    <recommendedName>
        <fullName evidence="4">Scaffolding protein</fullName>
    </recommendedName>
</protein>
<organism evidence="2 3">
    <name type="scientific">Gordonia spumicola</name>
    <dbReference type="NCBI Taxonomy" id="589161"/>
    <lineage>
        <taxon>Bacteria</taxon>
        <taxon>Bacillati</taxon>
        <taxon>Actinomycetota</taxon>
        <taxon>Actinomycetes</taxon>
        <taxon>Mycobacteriales</taxon>
        <taxon>Gordoniaceae</taxon>
        <taxon>Gordonia</taxon>
    </lineage>
</organism>
<proteinExistence type="predicted"/>
<dbReference type="Pfam" id="PF14265">
    <property type="entry name" value="DUF4355"/>
    <property type="match status" value="1"/>
</dbReference>
<dbReference type="AlphaFoldDB" id="A0A7I9V576"/>
<accession>A0A7I9V576</accession>
<feature type="region of interest" description="Disordered" evidence="1">
    <location>
        <begin position="140"/>
        <end position="174"/>
    </location>
</feature>
<keyword evidence="3" id="KW-1185">Reference proteome</keyword>
<name>A0A7I9V576_9ACTN</name>
<dbReference type="RefSeq" id="WP_161894118.1">
    <property type="nucleotide sequence ID" value="NZ_BJOV01000002.1"/>
</dbReference>
<evidence type="ECO:0000313" key="2">
    <source>
        <dbReference type="EMBL" id="GEE00190.1"/>
    </source>
</evidence>
<dbReference type="Proteomes" id="UP000444960">
    <property type="component" value="Unassembled WGS sequence"/>
</dbReference>
<dbReference type="EMBL" id="BJOV01000002">
    <property type="protein sequence ID" value="GEE00190.1"/>
    <property type="molecule type" value="Genomic_DNA"/>
</dbReference>
<feature type="compositionally biased region" description="Low complexity" evidence="1">
    <location>
        <begin position="12"/>
        <end position="28"/>
    </location>
</feature>
<feature type="compositionally biased region" description="Polar residues" evidence="1">
    <location>
        <begin position="44"/>
        <end position="54"/>
    </location>
</feature>
<sequence>MGDQLTPPATPATPSEPAAPPAASAAPERLPGDHPLVTALAAQKQKNAELQQQIDAGKKVNDPKPAPKPKPEPGGGDDVSERIAALEQQLADEKAARSAAEVSALRTRLGAGLPADLLGLITGTTEDEIKAQVDTLAQHIKSGPAINPQQGTPPGKTGGSVTAGRDRYKAAHNN</sequence>